<dbReference type="RefSeq" id="WP_057904701.1">
    <property type="nucleotide sequence ID" value="NZ_AZDA01000079.1"/>
</dbReference>
<evidence type="ECO:0000313" key="1">
    <source>
        <dbReference type="EMBL" id="KRK35388.1"/>
    </source>
</evidence>
<gene>
    <name evidence="1" type="ORF">FC07_GL000115</name>
</gene>
<dbReference type="OrthoDB" id="2246538at2"/>
<keyword evidence="2" id="KW-1185">Reference proteome</keyword>
<dbReference type="PATRIC" id="fig|1423726.3.peg.123"/>
<dbReference type="AlphaFoldDB" id="A0A0R1GMY0"/>
<organism evidence="1 2">
    <name type="scientific">Loigolactobacillus bifermentans DSM 20003</name>
    <dbReference type="NCBI Taxonomy" id="1423726"/>
    <lineage>
        <taxon>Bacteria</taxon>
        <taxon>Bacillati</taxon>
        <taxon>Bacillota</taxon>
        <taxon>Bacilli</taxon>
        <taxon>Lactobacillales</taxon>
        <taxon>Lactobacillaceae</taxon>
        <taxon>Loigolactobacillus</taxon>
    </lineage>
</organism>
<proteinExistence type="predicted"/>
<comment type="caution">
    <text evidence="1">The sequence shown here is derived from an EMBL/GenBank/DDBJ whole genome shotgun (WGS) entry which is preliminary data.</text>
</comment>
<dbReference type="Proteomes" id="UP000051461">
    <property type="component" value="Unassembled WGS sequence"/>
</dbReference>
<dbReference type="STRING" id="1423726.FC07_GL000115"/>
<accession>A0A0R1GMY0</accession>
<protein>
    <submittedName>
        <fullName evidence="1">Uncharacterized protein</fullName>
    </submittedName>
</protein>
<sequence length="93" mass="11213">MLSKTKNYLKANGFKYKKNYVSPLIASENYYVLRFGKKLLNNRYVVQYSYTWTGRMKINQINLRLHGQKRPRVFRNEAQLLAYLKKHLKNLPE</sequence>
<dbReference type="EMBL" id="AZDA01000079">
    <property type="protein sequence ID" value="KRK35388.1"/>
    <property type="molecule type" value="Genomic_DNA"/>
</dbReference>
<reference evidence="1 2" key="1">
    <citation type="journal article" date="2015" name="Genome Announc.">
        <title>Expanding the biotechnology potential of lactobacilli through comparative genomics of 213 strains and associated genera.</title>
        <authorList>
            <person name="Sun Z."/>
            <person name="Harris H.M."/>
            <person name="McCann A."/>
            <person name="Guo C."/>
            <person name="Argimon S."/>
            <person name="Zhang W."/>
            <person name="Yang X."/>
            <person name="Jeffery I.B."/>
            <person name="Cooney J.C."/>
            <person name="Kagawa T.F."/>
            <person name="Liu W."/>
            <person name="Song Y."/>
            <person name="Salvetti E."/>
            <person name="Wrobel A."/>
            <person name="Rasinkangas P."/>
            <person name="Parkhill J."/>
            <person name="Rea M.C."/>
            <person name="O'Sullivan O."/>
            <person name="Ritari J."/>
            <person name="Douillard F.P."/>
            <person name="Paul Ross R."/>
            <person name="Yang R."/>
            <person name="Briner A.E."/>
            <person name="Felis G.E."/>
            <person name="de Vos W.M."/>
            <person name="Barrangou R."/>
            <person name="Klaenhammer T.R."/>
            <person name="Caufield P.W."/>
            <person name="Cui Y."/>
            <person name="Zhang H."/>
            <person name="O'Toole P.W."/>
        </authorList>
    </citation>
    <scope>NUCLEOTIDE SEQUENCE [LARGE SCALE GENOMIC DNA]</scope>
    <source>
        <strain evidence="1 2">DSM 20003</strain>
    </source>
</reference>
<name>A0A0R1GMY0_9LACO</name>
<evidence type="ECO:0000313" key="2">
    <source>
        <dbReference type="Proteomes" id="UP000051461"/>
    </source>
</evidence>